<feature type="compositionally biased region" description="Basic residues" evidence="2">
    <location>
        <begin position="75"/>
        <end position="87"/>
    </location>
</feature>
<reference evidence="3" key="1">
    <citation type="submission" date="2023-06" db="EMBL/GenBank/DDBJ databases">
        <title>Survivors Of The Sea: Transcriptome response of Skeletonema marinoi to long-term dormancy.</title>
        <authorList>
            <person name="Pinder M.I.M."/>
            <person name="Kourtchenko O."/>
            <person name="Robertson E.K."/>
            <person name="Larsson T."/>
            <person name="Maumus F."/>
            <person name="Osuna-Cruz C.M."/>
            <person name="Vancaester E."/>
            <person name="Stenow R."/>
            <person name="Vandepoele K."/>
            <person name="Ploug H."/>
            <person name="Bruchert V."/>
            <person name="Godhe A."/>
            <person name="Topel M."/>
        </authorList>
    </citation>
    <scope>NUCLEOTIDE SEQUENCE</scope>
    <source>
        <strain evidence="3">R05AC</strain>
    </source>
</reference>
<dbReference type="InterPro" id="IPR013325">
    <property type="entry name" value="RNA_pol_sigma_r2"/>
</dbReference>
<evidence type="ECO:0000256" key="1">
    <source>
        <dbReference type="ARBA" id="ARBA00007788"/>
    </source>
</evidence>
<organism evidence="3 4">
    <name type="scientific">Skeletonema marinoi</name>
    <dbReference type="NCBI Taxonomy" id="267567"/>
    <lineage>
        <taxon>Eukaryota</taxon>
        <taxon>Sar</taxon>
        <taxon>Stramenopiles</taxon>
        <taxon>Ochrophyta</taxon>
        <taxon>Bacillariophyta</taxon>
        <taxon>Coscinodiscophyceae</taxon>
        <taxon>Thalassiosirophycidae</taxon>
        <taxon>Thalassiosirales</taxon>
        <taxon>Skeletonemataceae</taxon>
        <taxon>Skeletonema</taxon>
        <taxon>Skeletonema marinoi-dohrnii complex</taxon>
    </lineage>
</organism>
<comment type="caution">
    <text evidence="3">The sequence shown here is derived from an EMBL/GenBank/DDBJ whole genome shotgun (WGS) entry which is preliminary data.</text>
</comment>
<dbReference type="GO" id="GO:0003700">
    <property type="term" value="F:DNA-binding transcription factor activity"/>
    <property type="evidence" value="ECO:0007669"/>
    <property type="project" value="InterPro"/>
</dbReference>
<dbReference type="PANTHER" id="PTHR30603">
    <property type="entry name" value="RNA POLYMERASE SIGMA FACTOR RPO"/>
    <property type="match status" value="1"/>
</dbReference>
<gene>
    <name evidence="3" type="ORF">QTG54_011813</name>
</gene>
<dbReference type="EMBL" id="JATAAI010000025">
    <property type="protein sequence ID" value="KAK1737527.1"/>
    <property type="molecule type" value="Genomic_DNA"/>
</dbReference>
<feature type="region of interest" description="Disordered" evidence="2">
    <location>
        <begin position="74"/>
        <end position="113"/>
    </location>
</feature>
<keyword evidence="4" id="KW-1185">Reference proteome</keyword>
<protein>
    <submittedName>
        <fullName evidence="3">RNA polymerase sigma factor</fullName>
    </submittedName>
</protein>
<proteinExistence type="inferred from homology"/>
<dbReference type="Gene3D" id="1.20.120.1810">
    <property type="match status" value="1"/>
</dbReference>
<dbReference type="AlphaFoldDB" id="A0AAD8Y1X4"/>
<dbReference type="PANTHER" id="PTHR30603:SF47">
    <property type="entry name" value="RNA POLYMERASE SIGMA FACTOR SIGD, CHLOROPLASTIC"/>
    <property type="match status" value="1"/>
</dbReference>
<comment type="similarity">
    <text evidence="1">Belongs to the sigma-70 factor family.</text>
</comment>
<name>A0AAD8Y1X4_9STRA</name>
<evidence type="ECO:0000313" key="3">
    <source>
        <dbReference type="EMBL" id="KAK1737527.1"/>
    </source>
</evidence>
<dbReference type="InterPro" id="IPR050239">
    <property type="entry name" value="Sigma-70_RNA_pol_init_factors"/>
</dbReference>
<dbReference type="GO" id="GO:0006352">
    <property type="term" value="P:DNA-templated transcription initiation"/>
    <property type="evidence" value="ECO:0007669"/>
    <property type="project" value="InterPro"/>
</dbReference>
<sequence>MHAIHKSTKKHRGPSYIQYLDDPSKETDSFHLGTFIHYSDTEEFYVNGLDSNRSAGRREEEVVDDVFEAQDDYKRRPRSTLKRRSKLVPRSSRGASILPTRKKRSSSKAATANAFPPSELLTFEEEKDISTDIQTFRSVMRVRDNLVEWMTKDAVHTNQLIDQQNHFEPPMDQWAAACSLTISELSDVVTRGQEARTKLIRGNIGLVTMIAKRYYKGLEVPMLCSN</sequence>
<dbReference type="Proteomes" id="UP001224775">
    <property type="component" value="Unassembled WGS sequence"/>
</dbReference>
<evidence type="ECO:0000313" key="4">
    <source>
        <dbReference type="Proteomes" id="UP001224775"/>
    </source>
</evidence>
<dbReference type="SUPFAM" id="SSF88946">
    <property type="entry name" value="Sigma2 domain of RNA polymerase sigma factors"/>
    <property type="match status" value="1"/>
</dbReference>
<accession>A0AAD8Y1X4</accession>
<evidence type="ECO:0000256" key="2">
    <source>
        <dbReference type="SAM" id="MobiDB-lite"/>
    </source>
</evidence>